<dbReference type="AlphaFoldDB" id="A0A6A4I1T8"/>
<keyword evidence="2" id="KW-1185">Reference proteome</keyword>
<sequence>MAPSFYDPSSPDEQEVALPSAPLIALSSNAYLQPPLTRRGTGPGMIVFLPPSSAFKPNTEKTLDPKPVQKWAEEGFAVVGVTSGEGWSVEEALTKGIESLLGLKELDTRDKFAVYGELLNNFALVYDPEVLSSVISHIQQLQDSRLSCLVAIGSPETLPSIPTYIHLPPSSAIPQGPHITSHKFSKSPHFLLPQAADYASGEATLAHSRILVFLRKIIGGPIFDIEAIWEEHVYFEFEVRSVAKTMGTMVAEPYVNHVPTMTGGIGRKALSAFYRDHFIFANPVDTVMIPVSRTIGSDRVVDEFIFKMTHDKVVDWLLPGVPPTGRLLEIPMMGVINIRGDRLYHEHIWWDQATALLQAGILPSYVPHSAPEGQKRLRLPVAGAESARLLMNEMDGKSNEMFGSDWGIQDA</sequence>
<dbReference type="PANTHER" id="PTHR38436">
    <property type="entry name" value="POLYKETIDE CYCLASE SNOAL-LIKE DOMAIN"/>
    <property type="match status" value="1"/>
</dbReference>
<gene>
    <name evidence="1" type="ORF">BT96DRAFT_813527</name>
</gene>
<dbReference type="Proteomes" id="UP000799118">
    <property type="component" value="Unassembled WGS sequence"/>
</dbReference>
<accession>A0A6A4I1T8</accession>
<dbReference type="EMBL" id="ML769416">
    <property type="protein sequence ID" value="KAE9404476.1"/>
    <property type="molecule type" value="Genomic_DNA"/>
</dbReference>
<dbReference type="GO" id="GO:0030638">
    <property type="term" value="P:polyketide metabolic process"/>
    <property type="evidence" value="ECO:0007669"/>
    <property type="project" value="InterPro"/>
</dbReference>
<dbReference type="Gene3D" id="3.10.450.50">
    <property type="match status" value="1"/>
</dbReference>
<protein>
    <submittedName>
        <fullName evidence="1">NTF2-like protein</fullName>
    </submittedName>
</protein>
<dbReference type="SUPFAM" id="SSF54427">
    <property type="entry name" value="NTF2-like"/>
    <property type="match status" value="1"/>
</dbReference>
<evidence type="ECO:0000313" key="1">
    <source>
        <dbReference type="EMBL" id="KAE9404476.1"/>
    </source>
</evidence>
<proteinExistence type="predicted"/>
<dbReference type="PANTHER" id="PTHR38436:SF3">
    <property type="entry name" value="CARBOXYMETHYLENEBUTENOLIDASE-RELATED"/>
    <property type="match status" value="1"/>
</dbReference>
<dbReference type="InterPro" id="IPR009959">
    <property type="entry name" value="Cyclase_SnoaL-like"/>
</dbReference>
<organism evidence="1 2">
    <name type="scientific">Gymnopus androsaceus JB14</name>
    <dbReference type="NCBI Taxonomy" id="1447944"/>
    <lineage>
        <taxon>Eukaryota</taxon>
        <taxon>Fungi</taxon>
        <taxon>Dikarya</taxon>
        <taxon>Basidiomycota</taxon>
        <taxon>Agaricomycotina</taxon>
        <taxon>Agaricomycetes</taxon>
        <taxon>Agaricomycetidae</taxon>
        <taxon>Agaricales</taxon>
        <taxon>Marasmiineae</taxon>
        <taxon>Omphalotaceae</taxon>
        <taxon>Gymnopus</taxon>
    </lineage>
</organism>
<evidence type="ECO:0000313" key="2">
    <source>
        <dbReference type="Proteomes" id="UP000799118"/>
    </source>
</evidence>
<dbReference type="InterPro" id="IPR032710">
    <property type="entry name" value="NTF2-like_dom_sf"/>
</dbReference>
<name>A0A6A4I1T8_9AGAR</name>
<dbReference type="OrthoDB" id="5440at2759"/>
<reference evidence="1" key="1">
    <citation type="journal article" date="2019" name="Environ. Microbiol.">
        <title>Fungal ecological strategies reflected in gene transcription - a case study of two litter decomposers.</title>
        <authorList>
            <person name="Barbi F."/>
            <person name="Kohler A."/>
            <person name="Barry K."/>
            <person name="Baskaran P."/>
            <person name="Daum C."/>
            <person name="Fauchery L."/>
            <person name="Ihrmark K."/>
            <person name="Kuo A."/>
            <person name="LaButti K."/>
            <person name="Lipzen A."/>
            <person name="Morin E."/>
            <person name="Grigoriev I.V."/>
            <person name="Henrissat B."/>
            <person name="Lindahl B."/>
            <person name="Martin F."/>
        </authorList>
    </citation>
    <scope>NUCLEOTIDE SEQUENCE</scope>
    <source>
        <strain evidence="1">JB14</strain>
    </source>
</reference>